<name>A0AAN9EHU0_CROPI</name>
<evidence type="ECO:0000256" key="1">
    <source>
        <dbReference type="ARBA" id="ARBA00004123"/>
    </source>
</evidence>
<feature type="region of interest" description="Disordered" evidence="6">
    <location>
        <begin position="1739"/>
        <end position="1771"/>
    </location>
</feature>
<dbReference type="SMART" id="SM00389">
    <property type="entry name" value="HOX"/>
    <property type="match status" value="1"/>
</dbReference>
<evidence type="ECO:0000256" key="4">
    <source>
        <dbReference type="PROSITE-ProRule" id="PRU00108"/>
    </source>
</evidence>
<feature type="region of interest" description="Disordered" evidence="6">
    <location>
        <begin position="375"/>
        <end position="394"/>
    </location>
</feature>
<dbReference type="Pfam" id="PF00046">
    <property type="entry name" value="Homeodomain"/>
    <property type="match status" value="1"/>
</dbReference>
<feature type="compositionally biased region" description="Basic residues" evidence="6">
    <location>
        <begin position="1613"/>
        <end position="1625"/>
    </location>
</feature>
<feature type="DNA-binding region" description="Homeobox" evidence="4">
    <location>
        <begin position="27"/>
        <end position="86"/>
    </location>
</feature>
<dbReference type="Pfam" id="PF02791">
    <property type="entry name" value="DDT"/>
    <property type="match status" value="1"/>
</dbReference>
<dbReference type="CDD" id="cd00086">
    <property type="entry name" value="homeodomain"/>
    <property type="match status" value="1"/>
</dbReference>
<feature type="region of interest" description="Disordered" evidence="6">
    <location>
        <begin position="1553"/>
        <end position="1592"/>
    </location>
</feature>
<dbReference type="InterPro" id="IPR028942">
    <property type="entry name" value="WHIM1_dom"/>
</dbReference>
<evidence type="ECO:0000256" key="3">
    <source>
        <dbReference type="ARBA" id="ARBA00023242"/>
    </source>
</evidence>
<feature type="region of interest" description="Disordered" evidence="6">
    <location>
        <begin position="417"/>
        <end position="448"/>
    </location>
</feature>
<evidence type="ECO:0000259" key="7">
    <source>
        <dbReference type="PROSITE" id="PS50071"/>
    </source>
</evidence>
<feature type="domain" description="DDT" evidence="8">
    <location>
        <begin position="566"/>
        <end position="625"/>
    </location>
</feature>
<dbReference type="InterPro" id="IPR018501">
    <property type="entry name" value="DDT_dom"/>
</dbReference>
<dbReference type="PROSITE" id="PS50827">
    <property type="entry name" value="DDT"/>
    <property type="match status" value="1"/>
</dbReference>
<feature type="domain" description="HTH HARE-type" evidence="9">
    <location>
        <begin position="748"/>
        <end position="817"/>
    </location>
</feature>
<dbReference type="Proteomes" id="UP001372338">
    <property type="component" value="Unassembled WGS sequence"/>
</dbReference>
<sequence>MELGGGGGGGSEEEKNKKKKKSPEEENKTKRKMKSASQLVVLEKTYAEDAYPSEAVRAELTLKLGLSDRQLQMWFCHRRLKDRKATQTAAKLPRSDSPPAALAAAASAPMGEAGVEQIAVADVRHDRGLASGLRPFGHLDSRQAVPHPGMDFHRMGVGLPAMESSSHYEPRQIIEELRAIAFVERQLGEPLREDGPFLGVEFDSLPPGAFGAPIGAVTMGQHTKSGRPFEAKIYEQLNKGVPRTLHEYKFIPEQPTVRNETYDRVAPSIHYGSLDGIPRSRNLLSSGRPFLTGNESAPYGYGVRGQIPGLDLLSQQGSQNNLLPPASGENNDLPRKNQFVDVTIDNHNGTHPITLIDSPLTPSDRRVIHEEELSRFQRKRKSEEARMQRELEAQEKRVRKEIEKQDILRRKREEQMKREMERLDRERQKEEERLLRERQREEERLQREQRRELERREKFLQKESIRAEKLRQKEELRKEKEAARIKAANERAIARKMARESVELIEDDRLELMELATSKKGLSSILALDYETMQNLELYADGRTLFPPKSVHLKRPFSIQPWSDSEENVGDLLMVWRFLVTFADVLGIWPFTLDELIQAFHDYDPRLLGEIHIALLRLIIKDIEDVARTPYTGLGVNQNSVANSSGGHPQVVEGAYVWGFDIRNWQRHLNPLTWPEILRQFALSAGFGPQLKKQNIERVHPYDNNEGNDGKVKISNLRSGAAAKNAVAIMKEKGFSNSRRSRHLLTPGTVKFAAFHVLSLEGSNGLNILEVADKIQKSGLRDLTTSKTPEASISAALSRDTKLFERTAPSTYCVRAAYRKDPADSEAILSAAREKIRVFKSGFIDTEADDGERDEDSESDVADDPEIDDLGAEITSTKQDGFNSEEFNANTLIRSRKDSGEVLQTPDTLHEKEDEGQASVFSEGLKTHKDVSASSKISVCSNEVAHPNLEAVDMDESMPGEPWVEGLMEGEYSDLSVEERLQALVALIGVATEGNSIRVLLEERLETANALKKQMWAEAQLDKRRIKEDSFVKVTYLGNKIEPPVVFPSVEGKQSPLVTVDVKNDKALVTSENEIQENQNDLWNSPIEVNMQTQDCSAGLDNYSFQQSGYAAENSRSNLKSYIGHLAEQIYMYRSSPLGLDRRHNRYWQFITSASQNDPGCGRIFVELHDGCWRLIDSEEGFDALLASLDVRGIRESYLHMMLQRIEMSFKESVRSNVLKGNKRMPNGDTVKSLKTEGLEMATNQDCSANIHCPTSACINNSDALETSTSFVVQFDGDEADSKDTFMRYLDFEKWMQKECLNSSILYAMKFGKKRSSQLLAMCDLCNDVYLSGKIPCPSCHRTLSTYKSHFSSSEQIAHSGGKMKSNTDYFPVSSSTPLRMRLLKVLLSIVEVFLPREALLLHWSDSYRKYWSTKLDATSSTEDLLQMLTLLEDAIKREYLASSYETTRELLGSFFSSGYPTNDSISDERIPVLPWVPYTTAAVALRLMELDACIFYTLQQKLESEKDKRIGIVMKLPSNHAAKNSYNAGGTEISCQVERTVENRVDFGAGLASYSRGQRTRQGRSRSHGGKSQGKVASSRFNSRKRSTTSSSIKMGKLLGWKGRPCAQGGHARGRRSIRSRQKPAAKVAVISGQRDTPKDTMEEVPGIYVREEIDGGEMEATARNASSSERSGYEDDIYQEKGNEYDYPVDNGYQGGFSGRLENVVEESNYNVDDVEVENMDDDDDDGQVDLDVEDYIIGDSDTGDNREENAELNMDMDRAGSASSDYSN</sequence>
<evidence type="ECO:0000256" key="6">
    <source>
        <dbReference type="SAM" id="MobiDB-lite"/>
    </source>
</evidence>
<dbReference type="InterPro" id="IPR028941">
    <property type="entry name" value="WHIM2_dom"/>
</dbReference>
<feature type="compositionally biased region" description="Basic residues" evidence="6">
    <location>
        <begin position="1559"/>
        <end position="1570"/>
    </location>
</feature>
<feature type="domain" description="Homeobox" evidence="7">
    <location>
        <begin position="25"/>
        <end position="85"/>
    </location>
</feature>
<dbReference type="PANTHER" id="PTHR36968">
    <property type="entry name" value="HOMEOBOX-DDT DOMAIN PROTEIN RLT2"/>
    <property type="match status" value="1"/>
</dbReference>
<proteinExistence type="predicted"/>
<dbReference type="Pfam" id="PF15613">
    <property type="entry name" value="WSD"/>
    <property type="match status" value="1"/>
</dbReference>
<dbReference type="GO" id="GO:0005634">
    <property type="term" value="C:nucleus"/>
    <property type="evidence" value="ECO:0007669"/>
    <property type="project" value="UniProtKB-SubCell"/>
</dbReference>
<evidence type="ECO:0008006" key="12">
    <source>
        <dbReference type="Google" id="ProtNLM"/>
    </source>
</evidence>
<feature type="region of interest" description="Disordered" evidence="6">
    <location>
        <begin position="847"/>
        <end position="866"/>
    </location>
</feature>
<reference evidence="10 11" key="1">
    <citation type="submission" date="2024-01" db="EMBL/GenBank/DDBJ databases">
        <title>The genomes of 5 underutilized Papilionoideae crops provide insights into root nodulation and disease resistanc.</title>
        <authorList>
            <person name="Yuan L."/>
        </authorList>
    </citation>
    <scope>NUCLEOTIDE SEQUENCE [LARGE SCALE GENOMIC DNA]</scope>
    <source>
        <strain evidence="10">ZHUSHIDOU_FW_LH</strain>
        <tissue evidence="10">Leaf</tissue>
    </source>
</reference>
<dbReference type="Pfam" id="PF05066">
    <property type="entry name" value="HARE-HTH"/>
    <property type="match status" value="1"/>
</dbReference>
<dbReference type="EMBL" id="JAYWIO010000006">
    <property type="protein sequence ID" value="KAK7257406.1"/>
    <property type="molecule type" value="Genomic_DNA"/>
</dbReference>
<keyword evidence="2" id="KW-0804">Transcription</keyword>
<dbReference type="SMART" id="SM00571">
    <property type="entry name" value="DDT"/>
    <property type="match status" value="1"/>
</dbReference>
<keyword evidence="4 5" id="KW-0371">Homeobox</keyword>
<evidence type="ECO:0000256" key="2">
    <source>
        <dbReference type="ARBA" id="ARBA00023163"/>
    </source>
</evidence>
<organism evidence="10 11">
    <name type="scientific">Crotalaria pallida</name>
    <name type="common">Smooth rattlebox</name>
    <name type="synonym">Crotalaria striata</name>
    <dbReference type="NCBI Taxonomy" id="3830"/>
    <lineage>
        <taxon>Eukaryota</taxon>
        <taxon>Viridiplantae</taxon>
        <taxon>Streptophyta</taxon>
        <taxon>Embryophyta</taxon>
        <taxon>Tracheophyta</taxon>
        <taxon>Spermatophyta</taxon>
        <taxon>Magnoliopsida</taxon>
        <taxon>eudicotyledons</taxon>
        <taxon>Gunneridae</taxon>
        <taxon>Pentapetalae</taxon>
        <taxon>rosids</taxon>
        <taxon>fabids</taxon>
        <taxon>Fabales</taxon>
        <taxon>Fabaceae</taxon>
        <taxon>Papilionoideae</taxon>
        <taxon>50 kb inversion clade</taxon>
        <taxon>genistoids sensu lato</taxon>
        <taxon>core genistoids</taxon>
        <taxon>Crotalarieae</taxon>
        <taxon>Crotalaria</taxon>
    </lineage>
</organism>
<dbReference type="PROSITE" id="PS51913">
    <property type="entry name" value="HTH_HARE"/>
    <property type="match status" value="1"/>
</dbReference>
<evidence type="ECO:0000259" key="8">
    <source>
        <dbReference type="PROSITE" id="PS50827"/>
    </source>
</evidence>
<dbReference type="InterPro" id="IPR009057">
    <property type="entry name" value="Homeodomain-like_sf"/>
</dbReference>
<comment type="caution">
    <text evidence="10">The sequence shown here is derived from an EMBL/GenBank/DDBJ whole genome shotgun (WGS) entry which is preliminary data.</text>
</comment>
<keyword evidence="3 4" id="KW-0539">Nucleus</keyword>
<comment type="subcellular location">
    <subcellularLocation>
        <location evidence="1 4 5">Nucleus</location>
    </subcellularLocation>
</comment>
<dbReference type="PANTHER" id="PTHR36968:SF5">
    <property type="entry name" value="HOMEOBOX-DDT DOMAIN PROTEIN RLT2"/>
    <property type="match status" value="1"/>
</dbReference>
<feature type="region of interest" description="Disordered" evidence="6">
    <location>
        <begin position="1605"/>
        <end position="1642"/>
    </location>
</feature>
<feature type="compositionally biased region" description="Basic and acidic residues" evidence="6">
    <location>
        <begin position="12"/>
        <end position="28"/>
    </location>
</feature>
<dbReference type="GO" id="GO:0006357">
    <property type="term" value="P:regulation of transcription by RNA polymerase II"/>
    <property type="evidence" value="ECO:0007669"/>
    <property type="project" value="InterPro"/>
</dbReference>
<feature type="compositionally biased region" description="Gly residues" evidence="6">
    <location>
        <begin position="1"/>
        <end position="10"/>
    </location>
</feature>
<gene>
    <name evidence="10" type="ORF">RIF29_31365</name>
</gene>
<keyword evidence="4 5" id="KW-0238">DNA-binding</keyword>
<accession>A0AAN9EHU0</accession>
<dbReference type="PROSITE" id="PS50071">
    <property type="entry name" value="HOMEOBOX_2"/>
    <property type="match status" value="1"/>
</dbReference>
<keyword evidence="11" id="KW-1185">Reference proteome</keyword>
<dbReference type="SUPFAM" id="SSF46689">
    <property type="entry name" value="Homeodomain-like"/>
    <property type="match status" value="1"/>
</dbReference>
<dbReference type="Gene3D" id="1.10.10.60">
    <property type="entry name" value="Homeodomain-like"/>
    <property type="match status" value="1"/>
</dbReference>
<dbReference type="Pfam" id="PF15612">
    <property type="entry name" value="WHIM1"/>
    <property type="match status" value="1"/>
</dbReference>
<evidence type="ECO:0000259" key="9">
    <source>
        <dbReference type="PROSITE" id="PS51913"/>
    </source>
</evidence>
<dbReference type="GO" id="GO:0003677">
    <property type="term" value="F:DNA binding"/>
    <property type="evidence" value="ECO:0007669"/>
    <property type="project" value="UniProtKB-UniRule"/>
</dbReference>
<evidence type="ECO:0000256" key="5">
    <source>
        <dbReference type="RuleBase" id="RU000682"/>
    </source>
</evidence>
<feature type="region of interest" description="Disordered" evidence="6">
    <location>
        <begin position="1"/>
        <end position="36"/>
    </location>
</feature>
<dbReference type="InterPro" id="IPR044977">
    <property type="entry name" value="RLT1-3"/>
</dbReference>
<dbReference type="InterPro" id="IPR007759">
    <property type="entry name" value="Asxl_HARE-HTH"/>
</dbReference>
<protein>
    <recommendedName>
        <fullName evidence="12">Homeobox-DDT domain protein RLT2</fullName>
    </recommendedName>
</protein>
<evidence type="ECO:0000313" key="10">
    <source>
        <dbReference type="EMBL" id="KAK7257406.1"/>
    </source>
</evidence>
<evidence type="ECO:0000313" key="11">
    <source>
        <dbReference type="Proteomes" id="UP001372338"/>
    </source>
</evidence>
<dbReference type="InterPro" id="IPR001356">
    <property type="entry name" value="HD"/>
</dbReference>